<dbReference type="Proteomes" id="UP000693946">
    <property type="component" value="Unassembled WGS sequence"/>
</dbReference>
<reference evidence="2 3" key="1">
    <citation type="journal article" date="2021" name="Sci. Rep.">
        <title>Chromosome anchoring in Senegalese sole (Solea senegalensis) reveals sex-associated markers and genome rearrangements in flatfish.</title>
        <authorList>
            <person name="Guerrero-Cozar I."/>
            <person name="Gomez-Garrido J."/>
            <person name="Berbel C."/>
            <person name="Martinez-Blanch J.F."/>
            <person name="Alioto T."/>
            <person name="Claros M.G."/>
            <person name="Gagnaire P.A."/>
            <person name="Manchado M."/>
        </authorList>
    </citation>
    <scope>NUCLEOTIDE SEQUENCE [LARGE SCALE GENOMIC DNA]</scope>
    <source>
        <strain evidence="2">Sse05_10M</strain>
    </source>
</reference>
<dbReference type="PROSITE" id="PS50835">
    <property type="entry name" value="IG_LIKE"/>
    <property type="match status" value="1"/>
</dbReference>
<feature type="non-terminal residue" evidence="2">
    <location>
        <position position="187"/>
    </location>
</feature>
<protein>
    <submittedName>
        <fullName evidence="2">NT-3 growth factor receptor-like</fullName>
    </submittedName>
</protein>
<accession>A0AAV6PCD0</accession>
<evidence type="ECO:0000259" key="1">
    <source>
        <dbReference type="PROSITE" id="PS50835"/>
    </source>
</evidence>
<proteinExistence type="predicted"/>
<name>A0AAV6PCD0_SOLSE</name>
<feature type="domain" description="Ig-like" evidence="1">
    <location>
        <begin position="142"/>
        <end position="187"/>
    </location>
</feature>
<keyword evidence="2" id="KW-0675">Receptor</keyword>
<gene>
    <name evidence="2" type="ORF">JOB18_050044</name>
</gene>
<dbReference type="AlphaFoldDB" id="A0AAV6PCD0"/>
<organism evidence="2 3">
    <name type="scientific">Solea senegalensis</name>
    <name type="common">Senegalese sole</name>
    <dbReference type="NCBI Taxonomy" id="28829"/>
    <lineage>
        <taxon>Eukaryota</taxon>
        <taxon>Metazoa</taxon>
        <taxon>Chordata</taxon>
        <taxon>Craniata</taxon>
        <taxon>Vertebrata</taxon>
        <taxon>Euteleostomi</taxon>
        <taxon>Actinopterygii</taxon>
        <taxon>Neopterygii</taxon>
        <taxon>Teleostei</taxon>
        <taxon>Neoteleostei</taxon>
        <taxon>Acanthomorphata</taxon>
        <taxon>Carangaria</taxon>
        <taxon>Pleuronectiformes</taxon>
        <taxon>Pleuronectoidei</taxon>
        <taxon>Soleidae</taxon>
        <taxon>Solea</taxon>
    </lineage>
</organism>
<dbReference type="Pfam" id="PF16920">
    <property type="entry name" value="LRRCT_2"/>
    <property type="match status" value="1"/>
</dbReference>
<feature type="non-terminal residue" evidence="2">
    <location>
        <position position="1"/>
    </location>
</feature>
<dbReference type="EMBL" id="JAGKHQ010001795">
    <property type="protein sequence ID" value="KAG7453668.1"/>
    <property type="molecule type" value="Genomic_DNA"/>
</dbReference>
<evidence type="ECO:0000313" key="3">
    <source>
        <dbReference type="Proteomes" id="UP000693946"/>
    </source>
</evidence>
<comment type="caution">
    <text evidence="2">The sequence shown here is derived from an EMBL/GenBank/DDBJ whole genome shotgun (WGS) entry which is preliminary data.</text>
</comment>
<dbReference type="InterPro" id="IPR031635">
    <property type="entry name" value="NTRK_LRRCT"/>
</dbReference>
<evidence type="ECO:0000313" key="2">
    <source>
        <dbReference type="EMBL" id="KAG7453668.1"/>
    </source>
</evidence>
<dbReference type="InterPro" id="IPR007110">
    <property type="entry name" value="Ig-like_dom"/>
</dbReference>
<keyword evidence="3" id="KW-1185">Reference proteome</keyword>
<sequence>TSDFCEFIPLILHILRKVRKNVHHAVLPLKLSQLFALSRTFSLLVNWRNTYQNPVCLICQTCGCNNAPIDLKKTLLDSEHSSQQSAGCHFEEVVFSCGCEIRWLQLWQQRGEAGLGSQDLYCTDGFKKILLQEMNISSCDFPDISVSHSNLTVIEGDRVTAICNGSGSPLPEVDWPVNGLHSISSQE</sequence>